<evidence type="ECO:0000256" key="2">
    <source>
        <dbReference type="ARBA" id="ARBA00022448"/>
    </source>
</evidence>
<organism evidence="8 9">
    <name type="scientific">Sporolituus thermophilus DSM 23256</name>
    <dbReference type="NCBI Taxonomy" id="1123285"/>
    <lineage>
        <taxon>Bacteria</taxon>
        <taxon>Bacillati</taxon>
        <taxon>Bacillota</taxon>
        <taxon>Negativicutes</taxon>
        <taxon>Selenomonadales</taxon>
        <taxon>Sporomusaceae</taxon>
        <taxon>Sporolituus</taxon>
    </lineage>
</organism>
<dbReference type="GO" id="GO:0005886">
    <property type="term" value="C:plasma membrane"/>
    <property type="evidence" value="ECO:0007669"/>
    <property type="project" value="TreeGrafter"/>
</dbReference>
<evidence type="ECO:0000256" key="5">
    <source>
        <dbReference type="ARBA" id="ARBA00023136"/>
    </source>
</evidence>
<dbReference type="GO" id="GO:0015137">
    <property type="term" value="F:citrate transmembrane transporter activity"/>
    <property type="evidence" value="ECO:0007669"/>
    <property type="project" value="InterPro"/>
</dbReference>
<feature type="transmembrane region" description="Helical" evidence="6">
    <location>
        <begin position="324"/>
        <end position="343"/>
    </location>
</feature>
<evidence type="ECO:0000256" key="1">
    <source>
        <dbReference type="ARBA" id="ARBA00004141"/>
    </source>
</evidence>
<feature type="transmembrane region" description="Helical" evidence="6">
    <location>
        <begin position="285"/>
        <end position="303"/>
    </location>
</feature>
<evidence type="ECO:0000313" key="9">
    <source>
        <dbReference type="Proteomes" id="UP000243333"/>
    </source>
</evidence>
<comment type="subcellular location">
    <subcellularLocation>
        <location evidence="1">Membrane</location>
        <topology evidence="1">Multi-pass membrane protein</topology>
    </subcellularLocation>
</comment>
<gene>
    <name evidence="8" type="ORF">SAMN05660235_00256</name>
</gene>
<dbReference type="OrthoDB" id="5329450at2"/>
<evidence type="ECO:0000256" key="6">
    <source>
        <dbReference type="SAM" id="Phobius"/>
    </source>
</evidence>
<evidence type="ECO:0000256" key="3">
    <source>
        <dbReference type="ARBA" id="ARBA00022692"/>
    </source>
</evidence>
<dbReference type="InterPro" id="IPR014738">
    <property type="entry name" value="Citrate_transporter"/>
</dbReference>
<name>A0A1G7HTC8_9FIRM</name>
<feature type="transmembrane region" description="Helical" evidence="6">
    <location>
        <begin position="97"/>
        <end position="126"/>
    </location>
</feature>
<feature type="transmembrane region" description="Helical" evidence="6">
    <location>
        <begin position="138"/>
        <end position="157"/>
    </location>
</feature>
<keyword evidence="3 6" id="KW-0812">Transmembrane</keyword>
<evidence type="ECO:0000313" key="8">
    <source>
        <dbReference type="EMBL" id="SDF03751.1"/>
    </source>
</evidence>
<feature type="transmembrane region" description="Helical" evidence="6">
    <location>
        <begin position="177"/>
        <end position="195"/>
    </location>
</feature>
<evidence type="ECO:0000259" key="7">
    <source>
        <dbReference type="Pfam" id="PF03600"/>
    </source>
</evidence>
<keyword evidence="4 6" id="KW-1133">Transmembrane helix</keyword>
<dbReference type="PANTHER" id="PTHR30354:SF26">
    <property type="entry name" value="TRANSPORTER, PUTATIVE-RELATED"/>
    <property type="match status" value="1"/>
</dbReference>
<dbReference type="STRING" id="1123285.SAMN05660235_00256"/>
<sequence>MLAVIGLITIVVLLAAIISKRMTPLTALILLPILASLLAGFGLETGKFIVSGIQSIAPIVAMFIFAILFFGVITDAGMFDPIINRILKSVGNNPTRIVVGSAILAMIVHLDGSGAVTFLITIPAMLPLYERLNIDRRVLACVVALGAGTMNILPWGGPTLRAATALQIPVTELFNPVLPALGAGLLFVVLVAYWLGKREAARLGTVAGDVAAVAYERKLTDEEKKLRRPQNFWINVILTIAVICGLVWGKVAPAVLFMLGATIALLVNYPDVNMQRARVDAHAKAALMMGSILLAAGAFTGIMKGAGFTKAMTNVAVSFIPPDLAQHIPVVVAILSMPLSLLFDPDSFYFGVLPIIAEVAKTLGVPAIQVGQAAILGQMTTGFPVSPLTPSTFLLLGLTNVDWGDHQKLTIPLAFATTLVMTVVAILVGLFPI</sequence>
<dbReference type="RefSeq" id="WP_093687331.1">
    <property type="nucleotide sequence ID" value="NZ_FNBU01000001.1"/>
</dbReference>
<feature type="transmembrane region" description="Helical" evidence="6">
    <location>
        <begin position="25"/>
        <end position="43"/>
    </location>
</feature>
<dbReference type="NCBIfam" id="TIGR00784">
    <property type="entry name" value="citMHS"/>
    <property type="match status" value="1"/>
</dbReference>
<dbReference type="EMBL" id="FNBU01000001">
    <property type="protein sequence ID" value="SDF03751.1"/>
    <property type="molecule type" value="Genomic_DNA"/>
</dbReference>
<keyword evidence="5 6" id="KW-0472">Membrane</keyword>
<keyword evidence="2" id="KW-0813">Transport</keyword>
<keyword evidence="9" id="KW-1185">Reference proteome</keyword>
<dbReference type="Proteomes" id="UP000243333">
    <property type="component" value="Unassembled WGS sequence"/>
</dbReference>
<dbReference type="InterPro" id="IPR003474">
    <property type="entry name" value="Glcn_transporter"/>
</dbReference>
<protein>
    <submittedName>
        <fullName evidence="8">Citrate-Mg2+:H+ or citrate-Ca2+:H+ symporter, CitMHS family</fullName>
    </submittedName>
</protein>
<evidence type="ECO:0000256" key="4">
    <source>
        <dbReference type="ARBA" id="ARBA00022989"/>
    </source>
</evidence>
<feature type="transmembrane region" description="Helical" evidence="6">
    <location>
        <begin position="232"/>
        <end position="265"/>
    </location>
</feature>
<feature type="transmembrane region" description="Helical" evidence="6">
    <location>
        <begin position="409"/>
        <end position="431"/>
    </location>
</feature>
<dbReference type="GO" id="GO:0015128">
    <property type="term" value="F:gluconate transmembrane transporter activity"/>
    <property type="evidence" value="ECO:0007669"/>
    <property type="project" value="InterPro"/>
</dbReference>
<dbReference type="InterPro" id="IPR004680">
    <property type="entry name" value="Cit_transptr-like_dom"/>
</dbReference>
<dbReference type="Pfam" id="PF03600">
    <property type="entry name" value="CitMHS"/>
    <property type="match status" value="1"/>
</dbReference>
<proteinExistence type="predicted"/>
<feature type="domain" description="Citrate transporter-like" evidence="7">
    <location>
        <begin position="15"/>
        <end position="371"/>
    </location>
</feature>
<dbReference type="AlphaFoldDB" id="A0A1G7HTC8"/>
<feature type="transmembrane region" description="Helical" evidence="6">
    <location>
        <begin position="55"/>
        <end position="77"/>
    </location>
</feature>
<reference evidence="9" key="1">
    <citation type="submission" date="2016-10" db="EMBL/GenBank/DDBJ databases">
        <authorList>
            <person name="Varghese N."/>
            <person name="Submissions S."/>
        </authorList>
    </citation>
    <scope>NUCLEOTIDE SEQUENCE [LARGE SCALE GENOMIC DNA]</scope>
    <source>
        <strain evidence="9">DSM 23256</strain>
    </source>
</reference>
<accession>A0A1G7HTC8</accession>
<dbReference type="PANTHER" id="PTHR30354">
    <property type="entry name" value="GNT FAMILY GLUCONATE TRANSPORTER"/>
    <property type="match status" value="1"/>
</dbReference>